<dbReference type="AlphaFoldDB" id="A0A1G4KGR4"/>
<dbReference type="STRING" id="1230905.A0A1G4KGR4"/>
<proteinExistence type="inferred from homology"/>
<keyword evidence="3" id="KW-1185">Reference proteome</keyword>
<dbReference type="EMBL" id="LT598468">
    <property type="protein sequence ID" value="SCV03707.1"/>
    <property type="molecule type" value="Genomic_DNA"/>
</dbReference>
<dbReference type="SUPFAM" id="SSF51735">
    <property type="entry name" value="NAD(P)-binding Rossmann-fold domains"/>
    <property type="match status" value="1"/>
</dbReference>
<comment type="similarity">
    <text evidence="1">Belongs to the ornithine cyclodeaminase/mu-crystallin family.</text>
</comment>
<reference evidence="3" key="1">
    <citation type="submission" date="2016-03" db="EMBL/GenBank/DDBJ databases">
        <authorList>
            <person name="Devillers H."/>
        </authorList>
    </citation>
    <scope>NUCLEOTIDE SEQUENCE [LARGE SCALE GENOMIC DNA]</scope>
</reference>
<sequence length="335" mass="36181">MGVKVVRDAVVHQFFASASRNALLGHIGALEKALQRYSANPSIVPPRIVRDTPKSGTLHMIMPVIDDTYCGVKTLGFNPNGNTGFVGSVNVVEPDSGALVGVVDAKVLTAVRTAMSSCIGLLKFIDLLGPSVTVTVYGTGLQAFWHLFLASRLLEGKDVSANILYRSKRMESKELERYFPKLKINQINVSDSAQVSDVVAKSGIIFGCIPSERPSILAAYLDKEGAPFTYVSLIGSYKPHMHECDESLINYFKDQKAGIIVDSTNDSLLESGELIDAKVAPEQLVELGKLSENSKNLKALFPHQRQVVLSKIVGIAIMDVSVASGLLQSMANESD</sequence>
<evidence type="ECO:0000313" key="3">
    <source>
        <dbReference type="Proteomes" id="UP000191024"/>
    </source>
</evidence>
<name>A0A1G4KGR4_9SACH</name>
<evidence type="ECO:0000256" key="1">
    <source>
        <dbReference type="ARBA" id="ARBA00008903"/>
    </source>
</evidence>
<accession>A0A1G4KGR4</accession>
<dbReference type="PANTHER" id="PTHR13812">
    <property type="entry name" value="KETIMINE REDUCTASE MU-CRYSTALLIN"/>
    <property type="match status" value="1"/>
</dbReference>
<dbReference type="OrthoDB" id="41492at2759"/>
<dbReference type="Pfam" id="PF02423">
    <property type="entry name" value="OCD_Mu_crystall"/>
    <property type="match status" value="1"/>
</dbReference>
<dbReference type="InterPro" id="IPR023401">
    <property type="entry name" value="ODC_N"/>
</dbReference>
<dbReference type="InterPro" id="IPR036291">
    <property type="entry name" value="NAD(P)-bd_dom_sf"/>
</dbReference>
<dbReference type="GO" id="GO:0005737">
    <property type="term" value="C:cytoplasm"/>
    <property type="evidence" value="ECO:0007669"/>
    <property type="project" value="TreeGrafter"/>
</dbReference>
<organism evidence="2 3">
    <name type="scientific">Lachancea mirantina</name>
    <dbReference type="NCBI Taxonomy" id="1230905"/>
    <lineage>
        <taxon>Eukaryota</taxon>
        <taxon>Fungi</taxon>
        <taxon>Dikarya</taxon>
        <taxon>Ascomycota</taxon>
        <taxon>Saccharomycotina</taxon>
        <taxon>Saccharomycetes</taxon>
        <taxon>Saccharomycetales</taxon>
        <taxon>Saccharomycetaceae</taxon>
        <taxon>Lachancea</taxon>
    </lineage>
</organism>
<dbReference type="Gene3D" id="3.40.50.720">
    <property type="entry name" value="NAD(P)-binding Rossmann-like Domain"/>
    <property type="match status" value="1"/>
</dbReference>
<dbReference type="Proteomes" id="UP000191024">
    <property type="component" value="Chromosome H"/>
</dbReference>
<dbReference type="Gene3D" id="3.30.1780.10">
    <property type="entry name" value="ornithine cyclodeaminase, domain 1"/>
    <property type="match status" value="1"/>
</dbReference>
<dbReference type="InterPro" id="IPR003462">
    <property type="entry name" value="ODC_Mu_crystall"/>
</dbReference>
<protein>
    <submittedName>
        <fullName evidence="2">LAMI_0H10308g1_1</fullName>
    </submittedName>
</protein>
<evidence type="ECO:0000313" key="2">
    <source>
        <dbReference type="EMBL" id="SCV03707.1"/>
    </source>
</evidence>
<dbReference type="PANTHER" id="PTHR13812:SF19">
    <property type="entry name" value="KETIMINE REDUCTASE MU-CRYSTALLIN"/>
    <property type="match status" value="1"/>
</dbReference>
<gene>
    <name evidence="2" type="ORF">LAMI_0H10308G</name>
</gene>